<keyword evidence="1" id="KW-0472">Membrane</keyword>
<dbReference type="Gene3D" id="3.30.700.10">
    <property type="entry name" value="Glycoprotein, Type 4 Pilin"/>
    <property type="match status" value="1"/>
</dbReference>
<dbReference type="EMBL" id="BEHT01000017">
    <property type="protein sequence ID" value="GBC98884.1"/>
    <property type="molecule type" value="Genomic_DNA"/>
</dbReference>
<feature type="domain" description="DUF1559" evidence="2">
    <location>
        <begin position="31"/>
        <end position="60"/>
    </location>
</feature>
<reference evidence="4" key="1">
    <citation type="submission" date="2017-09" db="EMBL/GenBank/DDBJ databases">
        <title>Metaegenomics of thermophilic ammonia-oxidizing enrichment culture.</title>
        <authorList>
            <person name="Kato S."/>
            <person name="Suzuki K."/>
        </authorList>
    </citation>
    <scope>NUCLEOTIDE SEQUENCE [LARGE SCALE GENOMIC DNA]</scope>
</reference>
<sequence length="274" mass="30588">MRPSAFTLIELLVVIAIIAVLAAILFPVFSQAREKARQAQCVSNVRNIAMGFMQYTQDWDERFYAQPTPCDFGLANPALADSHPPYYAVLQPYLRNAQVFVCPSAPQVFGCAQPSCKLYCNTFPNTYGYNDLLNHAVDYDDPRNLPAGFLKNKGAWSRLPTIQEPARFFVLGDCAMGLVCTPNVTRDGIQLRVALANYPPCQKGLACFWNLTGRDVEQRVGNIATVTRHLEGSEIVFADGHTKWFRWQTVRDARLGGPIQFGADCRPSWVAAFQ</sequence>
<evidence type="ECO:0000313" key="3">
    <source>
        <dbReference type="EMBL" id="GBC98884.1"/>
    </source>
</evidence>
<dbReference type="InterPro" id="IPR012902">
    <property type="entry name" value="N_methyl_site"/>
</dbReference>
<evidence type="ECO:0000259" key="2">
    <source>
        <dbReference type="Pfam" id="PF07596"/>
    </source>
</evidence>
<evidence type="ECO:0000313" key="4">
    <source>
        <dbReference type="Proteomes" id="UP000236173"/>
    </source>
</evidence>
<comment type="caution">
    <text evidence="3">The sequence shown here is derived from an EMBL/GenBank/DDBJ whole genome shotgun (WGS) entry which is preliminary data.</text>
</comment>
<evidence type="ECO:0000256" key="1">
    <source>
        <dbReference type="SAM" id="Phobius"/>
    </source>
</evidence>
<feature type="transmembrane region" description="Helical" evidence="1">
    <location>
        <begin position="6"/>
        <end position="29"/>
    </location>
</feature>
<dbReference type="Pfam" id="PF07596">
    <property type="entry name" value="SBP_bac_10"/>
    <property type="match status" value="1"/>
</dbReference>
<dbReference type="Proteomes" id="UP000236173">
    <property type="component" value="Unassembled WGS sequence"/>
</dbReference>
<gene>
    <name evidence="3" type="ORF">HRbin17_01401</name>
</gene>
<dbReference type="PANTHER" id="PTHR30093">
    <property type="entry name" value="GENERAL SECRETION PATHWAY PROTEIN G"/>
    <property type="match status" value="1"/>
</dbReference>
<keyword evidence="1" id="KW-0812">Transmembrane</keyword>
<accession>A0A2H5XCI1</accession>
<dbReference type="SUPFAM" id="SSF54523">
    <property type="entry name" value="Pili subunits"/>
    <property type="match status" value="1"/>
</dbReference>
<dbReference type="NCBIfam" id="TIGR02532">
    <property type="entry name" value="IV_pilin_GFxxxE"/>
    <property type="match status" value="1"/>
</dbReference>
<keyword evidence="1" id="KW-1133">Transmembrane helix</keyword>
<proteinExistence type="predicted"/>
<dbReference type="Pfam" id="PF07963">
    <property type="entry name" value="N_methyl"/>
    <property type="match status" value="1"/>
</dbReference>
<dbReference type="InterPro" id="IPR011453">
    <property type="entry name" value="DUF1559"/>
</dbReference>
<dbReference type="AlphaFoldDB" id="A0A2H5XCI1"/>
<organism evidence="3 4">
    <name type="scientific">Candidatus Fervidibacter japonicus</name>
    <dbReference type="NCBI Taxonomy" id="2035412"/>
    <lineage>
        <taxon>Bacteria</taxon>
        <taxon>Candidatus Fervidibacterota</taxon>
        <taxon>Candidatus Fervidibacter</taxon>
    </lineage>
</organism>
<protein>
    <recommendedName>
        <fullName evidence="2">DUF1559 domain-containing protein</fullName>
    </recommendedName>
</protein>
<name>A0A2H5XCI1_9BACT</name>
<dbReference type="InterPro" id="IPR045584">
    <property type="entry name" value="Pilin-like"/>
</dbReference>